<comment type="caution">
    <text evidence="6">The sequence shown here is derived from an EMBL/GenBank/DDBJ whole genome shotgun (WGS) entry which is preliminary data.</text>
</comment>
<feature type="signal peptide" evidence="4">
    <location>
        <begin position="1"/>
        <end position="24"/>
    </location>
</feature>
<evidence type="ECO:0000256" key="4">
    <source>
        <dbReference type="SAM" id="SignalP"/>
    </source>
</evidence>
<dbReference type="InterPro" id="IPR028081">
    <property type="entry name" value="Leu-bd"/>
</dbReference>
<evidence type="ECO:0000256" key="3">
    <source>
        <dbReference type="SAM" id="MobiDB-lite"/>
    </source>
</evidence>
<name>A0A2G3PGH6_WILMA</name>
<feature type="domain" description="Leucine-binding protein" evidence="5">
    <location>
        <begin position="46"/>
        <end position="372"/>
    </location>
</feature>
<dbReference type="CDD" id="cd06341">
    <property type="entry name" value="PBP1_ABC_ligand_binding-like"/>
    <property type="match status" value="1"/>
</dbReference>
<dbReference type="PANTHER" id="PTHR30483:SF38">
    <property type="entry name" value="BLR7848 PROTEIN"/>
    <property type="match status" value="1"/>
</dbReference>
<protein>
    <recommendedName>
        <fullName evidence="5">Leucine-binding protein domain-containing protein</fullName>
    </recommendedName>
</protein>
<dbReference type="SUPFAM" id="SSF53822">
    <property type="entry name" value="Periplasmic binding protein-like I"/>
    <property type="match status" value="1"/>
</dbReference>
<dbReference type="AlphaFoldDB" id="A0A2G3PGH6"/>
<dbReference type="EMBL" id="PEBD01000011">
    <property type="protein sequence ID" value="PHV64909.1"/>
    <property type="molecule type" value="Genomic_DNA"/>
</dbReference>
<dbReference type="Pfam" id="PF13458">
    <property type="entry name" value="Peripla_BP_6"/>
    <property type="match status" value="1"/>
</dbReference>
<evidence type="ECO:0000259" key="5">
    <source>
        <dbReference type="Pfam" id="PF13458"/>
    </source>
</evidence>
<comment type="similarity">
    <text evidence="1">Belongs to the leucine-binding protein family.</text>
</comment>
<feature type="chain" id="PRO_5013941991" description="Leucine-binding protein domain-containing protein" evidence="4">
    <location>
        <begin position="25"/>
        <end position="418"/>
    </location>
</feature>
<evidence type="ECO:0000256" key="2">
    <source>
        <dbReference type="ARBA" id="ARBA00022729"/>
    </source>
</evidence>
<reference evidence="6 7" key="1">
    <citation type="submission" date="2017-10" db="EMBL/GenBank/DDBJ databases">
        <title>The draft genome sequence of Williamsia sp. BULT 1.1 isolated from the semi-arid grassland soils from South Africa.</title>
        <authorList>
            <person name="Kabwe M.H."/>
            <person name="Govender N."/>
            <person name="Mutseka Lunga P."/>
            <person name="Vikram S."/>
            <person name="Makhalanyane T.P."/>
        </authorList>
    </citation>
    <scope>NUCLEOTIDE SEQUENCE [LARGE SCALE GENOMIC DNA]</scope>
    <source>
        <strain evidence="6 7">BULT 1.1</strain>
    </source>
</reference>
<accession>A0A2G3PGH6</accession>
<dbReference type="InterPro" id="IPR028082">
    <property type="entry name" value="Peripla_BP_I"/>
</dbReference>
<dbReference type="PANTHER" id="PTHR30483">
    <property type="entry name" value="LEUCINE-SPECIFIC-BINDING PROTEIN"/>
    <property type="match status" value="1"/>
</dbReference>
<dbReference type="InterPro" id="IPR051010">
    <property type="entry name" value="BCAA_transport"/>
</dbReference>
<keyword evidence="2 4" id="KW-0732">Signal</keyword>
<dbReference type="Proteomes" id="UP000225108">
    <property type="component" value="Unassembled WGS sequence"/>
</dbReference>
<gene>
    <name evidence="6" type="ORF">CSW57_21840</name>
</gene>
<dbReference type="Gene3D" id="3.40.50.2300">
    <property type="match status" value="2"/>
</dbReference>
<organism evidence="6 7">
    <name type="scientific">Williamsia marianensis</name>
    <dbReference type="NCBI Taxonomy" id="85044"/>
    <lineage>
        <taxon>Bacteria</taxon>
        <taxon>Bacillati</taxon>
        <taxon>Actinomycetota</taxon>
        <taxon>Actinomycetes</taxon>
        <taxon>Mycobacteriales</taxon>
        <taxon>Nocardiaceae</taxon>
        <taxon>Williamsia</taxon>
    </lineage>
</organism>
<sequence>MKRARLVQWGVGILAVCLVTSACGGDDSSSSSSAAPSSGPALSGAPIKIGFAVSETGVQSSSTAASVPTAEAWADQINNTGGLGGRPVEIVVADTKNNAGSAQAAVRGLVEDQQIVAMLLSDSVAEGAVGDYLQQQNIPVIGAAGYKADVWNGLSNFFTTAPNAGMVVQSLATSGKAADAKVLSAGVCAESATCADDASKALAPAAAANDMKYGGAVTISATAANYTAECLNFNKQNADYVALLVTVDTSVRVMTDCIQQGFDGTFGTSSTSFNPTEYGKVAGMKMAGTLNGFPWWADSEPVKKFRDALDTYKSGTDYTSTSATTTWSSLELFRTALGSNTADVTRQSVFDGYYSLKDETLGGLLPQPVTFTKGQPSPQIKCFWQFKFNAGDDSPELLAPSGESGNGDSGDLATACAA</sequence>
<proteinExistence type="inferred from homology"/>
<feature type="region of interest" description="Disordered" evidence="3">
    <location>
        <begin position="395"/>
        <end position="418"/>
    </location>
</feature>
<evidence type="ECO:0000313" key="6">
    <source>
        <dbReference type="EMBL" id="PHV64909.1"/>
    </source>
</evidence>
<evidence type="ECO:0000313" key="7">
    <source>
        <dbReference type="Proteomes" id="UP000225108"/>
    </source>
</evidence>
<dbReference type="RefSeq" id="WP_099384751.1">
    <property type="nucleotide sequence ID" value="NZ_PEBD01000011.1"/>
</dbReference>
<dbReference type="PROSITE" id="PS51257">
    <property type="entry name" value="PROKAR_LIPOPROTEIN"/>
    <property type="match status" value="1"/>
</dbReference>
<evidence type="ECO:0000256" key="1">
    <source>
        <dbReference type="ARBA" id="ARBA00010062"/>
    </source>
</evidence>